<name>A0A1H8DYB4_9BACT</name>
<dbReference type="RefSeq" id="WP_089918747.1">
    <property type="nucleotide sequence ID" value="NZ_FOBB01000008.1"/>
</dbReference>
<keyword evidence="3" id="KW-1185">Reference proteome</keyword>
<dbReference type="STRING" id="573321.SAMN04488505_108121"/>
<dbReference type="AlphaFoldDB" id="A0A1H8DYB4"/>
<dbReference type="SUPFAM" id="SSF54427">
    <property type="entry name" value="NTF2-like"/>
    <property type="match status" value="1"/>
</dbReference>
<accession>A0A1H8DYB4</accession>
<dbReference type="Pfam" id="PF12680">
    <property type="entry name" value="SnoaL_2"/>
    <property type="match status" value="1"/>
</dbReference>
<sequence length="118" mass="13397">MEKQQSTLVSPVEAVQGFLQALNEEDFDTARQYLADDFTFVGVLGTRNGAEVYIQDMKKMKFKYQVKKLFVQDQDVSVFYDINMGEVVLFAAGWYKVGKDGIKSLNVIFDPRPVLAKS</sequence>
<dbReference type="OrthoDB" id="795653at2"/>
<evidence type="ECO:0000313" key="3">
    <source>
        <dbReference type="Proteomes" id="UP000198984"/>
    </source>
</evidence>
<dbReference type="InterPro" id="IPR032710">
    <property type="entry name" value="NTF2-like_dom_sf"/>
</dbReference>
<dbReference type="InterPro" id="IPR037401">
    <property type="entry name" value="SnoaL-like"/>
</dbReference>
<dbReference type="Gene3D" id="3.10.450.50">
    <property type="match status" value="1"/>
</dbReference>
<protein>
    <submittedName>
        <fullName evidence="2">SnoaL-like domain-containing protein</fullName>
    </submittedName>
</protein>
<feature type="domain" description="SnoaL-like" evidence="1">
    <location>
        <begin position="15"/>
        <end position="101"/>
    </location>
</feature>
<gene>
    <name evidence="2" type="ORF">SAMN04488505_108121</name>
</gene>
<dbReference type="Proteomes" id="UP000198984">
    <property type="component" value="Unassembled WGS sequence"/>
</dbReference>
<dbReference type="EMBL" id="FOBB01000008">
    <property type="protein sequence ID" value="SEN11538.1"/>
    <property type="molecule type" value="Genomic_DNA"/>
</dbReference>
<reference evidence="2 3" key="1">
    <citation type="submission" date="2016-10" db="EMBL/GenBank/DDBJ databases">
        <authorList>
            <person name="de Groot N.N."/>
        </authorList>
    </citation>
    <scope>NUCLEOTIDE SEQUENCE [LARGE SCALE GENOMIC DNA]</scope>
    <source>
        <strain evidence="2 3">DSM 21039</strain>
    </source>
</reference>
<evidence type="ECO:0000259" key="1">
    <source>
        <dbReference type="Pfam" id="PF12680"/>
    </source>
</evidence>
<proteinExistence type="predicted"/>
<organism evidence="2 3">
    <name type="scientific">Chitinophaga rupis</name>
    <dbReference type="NCBI Taxonomy" id="573321"/>
    <lineage>
        <taxon>Bacteria</taxon>
        <taxon>Pseudomonadati</taxon>
        <taxon>Bacteroidota</taxon>
        <taxon>Chitinophagia</taxon>
        <taxon>Chitinophagales</taxon>
        <taxon>Chitinophagaceae</taxon>
        <taxon>Chitinophaga</taxon>
    </lineage>
</organism>
<evidence type="ECO:0000313" key="2">
    <source>
        <dbReference type="EMBL" id="SEN11538.1"/>
    </source>
</evidence>